<comment type="similarity">
    <text evidence="4">Belongs to the iron/ascorbate-dependent oxidoreductase family.</text>
</comment>
<dbReference type="Gene3D" id="2.60.120.330">
    <property type="entry name" value="B-lactam Antibiotic, Isopenicillin N Synthase, Chain"/>
    <property type="match status" value="1"/>
</dbReference>
<proteinExistence type="inferred from homology"/>
<keyword evidence="4" id="KW-0560">Oxidoreductase</keyword>
<sequence>MMYSRKGPLDTIQWGLNSSFGENREYIKLFSHPHLYAPFKPPAFSNILEEYTKEMRIVVDGLAKAISKTLGFEEKYIEKAFKLKSGFDVMSMNLYPVNSRTKGPFGFPEHTDPGFVIALTQDVDGGLQILSHQGKWINCHIPHHAILIQLGDQLEILTNGKYKSHIHRVTVDNIMVERISVVTLHGPSLHKVISPAKEFVDDEHPKKYHEVTYKESLEGNGLFGPIDLHSSIAELRLPQNLD</sequence>
<keyword evidence="3 4" id="KW-0408">Iron</keyword>
<name>A0ABU6XI40_9FABA</name>
<evidence type="ECO:0000256" key="1">
    <source>
        <dbReference type="ARBA" id="ARBA00022723"/>
    </source>
</evidence>
<evidence type="ECO:0000256" key="3">
    <source>
        <dbReference type="ARBA" id="ARBA00023004"/>
    </source>
</evidence>
<dbReference type="Proteomes" id="UP001341840">
    <property type="component" value="Unassembled WGS sequence"/>
</dbReference>
<dbReference type="InterPro" id="IPR027443">
    <property type="entry name" value="IPNS-like_sf"/>
</dbReference>
<keyword evidence="7" id="KW-1185">Reference proteome</keyword>
<dbReference type="InterPro" id="IPR050295">
    <property type="entry name" value="Plant_2OG-oxidoreductases"/>
</dbReference>
<dbReference type="PANTHER" id="PTHR47991">
    <property type="entry name" value="OXOGLUTARATE/IRON-DEPENDENT DIOXYGENASE"/>
    <property type="match status" value="1"/>
</dbReference>
<evidence type="ECO:0000313" key="6">
    <source>
        <dbReference type="EMBL" id="MED6196475.1"/>
    </source>
</evidence>
<organism evidence="6 7">
    <name type="scientific">Stylosanthes scabra</name>
    <dbReference type="NCBI Taxonomy" id="79078"/>
    <lineage>
        <taxon>Eukaryota</taxon>
        <taxon>Viridiplantae</taxon>
        <taxon>Streptophyta</taxon>
        <taxon>Embryophyta</taxon>
        <taxon>Tracheophyta</taxon>
        <taxon>Spermatophyta</taxon>
        <taxon>Magnoliopsida</taxon>
        <taxon>eudicotyledons</taxon>
        <taxon>Gunneridae</taxon>
        <taxon>Pentapetalae</taxon>
        <taxon>rosids</taxon>
        <taxon>fabids</taxon>
        <taxon>Fabales</taxon>
        <taxon>Fabaceae</taxon>
        <taxon>Papilionoideae</taxon>
        <taxon>50 kb inversion clade</taxon>
        <taxon>dalbergioids sensu lato</taxon>
        <taxon>Dalbergieae</taxon>
        <taxon>Pterocarpus clade</taxon>
        <taxon>Stylosanthes</taxon>
    </lineage>
</organism>
<dbReference type="InterPro" id="IPR044861">
    <property type="entry name" value="IPNS-like_FE2OG_OXY"/>
</dbReference>
<keyword evidence="2" id="KW-0847">Vitamin C</keyword>
<comment type="caution">
    <text evidence="6">The sequence shown here is derived from an EMBL/GenBank/DDBJ whole genome shotgun (WGS) entry which is preliminary data.</text>
</comment>
<evidence type="ECO:0000256" key="2">
    <source>
        <dbReference type="ARBA" id="ARBA00022896"/>
    </source>
</evidence>
<dbReference type="SUPFAM" id="SSF51197">
    <property type="entry name" value="Clavaminate synthase-like"/>
    <property type="match status" value="1"/>
</dbReference>
<feature type="domain" description="Fe2OG dioxygenase" evidence="5">
    <location>
        <begin position="86"/>
        <end position="187"/>
    </location>
</feature>
<keyword evidence="1 4" id="KW-0479">Metal-binding</keyword>
<dbReference type="EMBL" id="JASCZI010211757">
    <property type="protein sequence ID" value="MED6196475.1"/>
    <property type="molecule type" value="Genomic_DNA"/>
</dbReference>
<dbReference type="InterPro" id="IPR005123">
    <property type="entry name" value="Oxoglu/Fe-dep_dioxygenase_dom"/>
</dbReference>
<reference evidence="6 7" key="1">
    <citation type="journal article" date="2023" name="Plants (Basel)">
        <title>Bridging the Gap: Combining Genomics and Transcriptomics Approaches to Understand Stylosanthes scabra, an Orphan Legume from the Brazilian Caatinga.</title>
        <authorList>
            <person name="Ferreira-Neto J.R.C."/>
            <person name="da Silva M.D."/>
            <person name="Binneck E."/>
            <person name="de Melo N.F."/>
            <person name="da Silva R.H."/>
            <person name="de Melo A.L.T.M."/>
            <person name="Pandolfi V."/>
            <person name="Bustamante F.O."/>
            <person name="Brasileiro-Vidal A.C."/>
            <person name="Benko-Iseppon A.M."/>
        </authorList>
    </citation>
    <scope>NUCLEOTIDE SEQUENCE [LARGE SCALE GENOMIC DNA]</scope>
    <source>
        <tissue evidence="6">Leaves</tissue>
    </source>
</reference>
<evidence type="ECO:0000256" key="4">
    <source>
        <dbReference type="RuleBase" id="RU003682"/>
    </source>
</evidence>
<evidence type="ECO:0000259" key="5">
    <source>
        <dbReference type="PROSITE" id="PS51471"/>
    </source>
</evidence>
<evidence type="ECO:0000313" key="7">
    <source>
        <dbReference type="Proteomes" id="UP001341840"/>
    </source>
</evidence>
<protein>
    <recommendedName>
        <fullName evidence="5">Fe2OG dioxygenase domain-containing protein</fullName>
    </recommendedName>
</protein>
<dbReference type="PROSITE" id="PS51471">
    <property type="entry name" value="FE2OG_OXY"/>
    <property type="match status" value="1"/>
</dbReference>
<gene>
    <name evidence="6" type="ORF">PIB30_047811</name>
</gene>
<dbReference type="Pfam" id="PF03171">
    <property type="entry name" value="2OG-FeII_Oxy"/>
    <property type="match status" value="1"/>
</dbReference>
<accession>A0ABU6XI40</accession>